<comment type="caution">
    <text evidence="2">The sequence shown here is derived from an EMBL/GenBank/DDBJ whole genome shotgun (WGS) entry which is preliminary data.</text>
</comment>
<dbReference type="EMBL" id="LPIX01000048">
    <property type="protein sequence ID" value="KWE04314.1"/>
    <property type="molecule type" value="Genomic_DNA"/>
</dbReference>
<organism evidence="2 3">
    <name type="scientific">Burkholderia ubonensis</name>
    <dbReference type="NCBI Taxonomy" id="101571"/>
    <lineage>
        <taxon>Bacteria</taxon>
        <taxon>Pseudomonadati</taxon>
        <taxon>Pseudomonadota</taxon>
        <taxon>Betaproteobacteria</taxon>
        <taxon>Burkholderiales</taxon>
        <taxon>Burkholderiaceae</taxon>
        <taxon>Burkholderia</taxon>
        <taxon>Burkholderia cepacia complex</taxon>
    </lineage>
</organism>
<comment type="similarity">
    <text evidence="1">Belongs to the OsmC/Ohr family.</text>
</comment>
<reference evidence="2 3" key="1">
    <citation type="submission" date="2015-11" db="EMBL/GenBank/DDBJ databases">
        <title>Expanding the genomic diversity of Burkholderia species for the development of highly accurate diagnostics.</title>
        <authorList>
            <person name="Sahl J."/>
            <person name="Keim P."/>
            <person name="Wagner D."/>
        </authorList>
    </citation>
    <scope>NUCLEOTIDE SEQUENCE [LARGE SCALE GENOMIC DNA]</scope>
    <source>
        <strain evidence="2 3">MSMB2167WGS</strain>
    </source>
</reference>
<dbReference type="Proteomes" id="UP000062998">
    <property type="component" value="Unassembled WGS sequence"/>
</dbReference>
<dbReference type="Gene3D" id="2.20.25.10">
    <property type="match status" value="1"/>
</dbReference>
<gene>
    <name evidence="2" type="ORF">WL73_12715</name>
</gene>
<dbReference type="PANTHER" id="PTHR33797">
    <property type="entry name" value="ORGANIC HYDROPEROXIDE RESISTANCE PROTEIN-LIKE"/>
    <property type="match status" value="1"/>
</dbReference>
<dbReference type="NCBIfam" id="TIGR03561">
    <property type="entry name" value="organ_hyd_perox"/>
    <property type="match status" value="1"/>
</dbReference>
<dbReference type="SUPFAM" id="SSF82784">
    <property type="entry name" value="OsmC-like"/>
    <property type="match status" value="1"/>
</dbReference>
<proteinExistence type="inferred from homology"/>
<dbReference type="InterPro" id="IPR003718">
    <property type="entry name" value="OsmC/Ohr_fam"/>
</dbReference>
<evidence type="ECO:0000313" key="3">
    <source>
        <dbReference type="Proteomes" id="UP000062998"/>
    </source>
</evidence>
<dbReference type="Pfam" id="PF02566">
    <property type="entry name" value="OsmC"/>
    <property type="match status" value="1"/>
</dbReference>
<dbReference type="OrthoDB" id="9797508at2"/>
<evidence type="ECO:0000256" key="1">
    <source>
        <dbReference type="ARBA" id="ARBA00007378"/>
    </source>
</evidence>
<name>A0A107G2T5_9BURK</name>
<dbReference type="InterPro" id="IPR036102">
    <property type="entry name" value="OsmC/Ohrsf"/>
</dbReference>
<accession>A0A107G2T5</accession>
<dbReference type="Gene3D" id="3.30.300.20">
    <property type="match status" value="1"/>
</dbReference>
<dbReference type="RefSeq" id="WP_059964907.1">
    <property type="nucleotide sequence ID" value="NZ_CP013463.1"/>
</dbReference>
<dbReference type="GO" id="GO:0006979">
    <property type="term" value="P:response to oxidative stress"/>
    <property type="evidence" value="ECO:0007669"/>
    <property type="project" value="InterPro"/>
</dbReference>
<evidence type="ECO:0000313" key="2">
    <source>
        <dbReference type="EMBL" id="KWE04314.1"/>
    </source>
</evidence>
<dbReference type="AlphaFoldDB" id="A0A107G2T5"/>
<dbReference type="InterPro" id="IPR015946">
    <property type="entry name" value="KH_dom-like_a/b"/>
</dbReference>
<protein>
    <submittedName>
        <fullName evidence="2">Peroxiredoxin</fullName>
    </submittedName>
</protein>
<dbReference type="PANTHER" id="PTHR33797:SF2">
    <property type="entry name" value="ORGANIC HYDROPEROXIDE RESISTANCE PROTEIN-LIKE"/>
    <property type="match status" value="1"/>
</dbReference>
<sequence>MSNLTRPSVSLLDPYTGSGILPLYTATVTVTGGETAHGRSSGHARSADGELDVPLRLPAELGGRGGGTNPEQLFAAGFAACFHGALTLVAMKRRIRLPADLAISASATFGRDPADGLFVLTIDLEVGLPGVDAADAALLVAETEQICPYAKMARDGVRHSVRVRGAM</sequence>
<dbReference type="InterPro" id="IPR019953">
    <property type="entry name" value="OHR"/>
</dbReference>